<evidence type="ECO:0000313" key="1">
    <source>
        <dbReference type="EMBL" id="MBE0129386.1"/>
    </source>
</evidence>
<dbReference type="GeneID" id="61385746"/>
<dbReference type="EMBL" id="VKME01000013">
    <property type="protein sequence ID" value="MBE0129386.1"/>
    <property type="molecule type" value="Genomic_DNA"/>
</dbReference>
<reference evidence="1" key="1">
    <citation type="submission" date="2019-07" db="EMBL/GenBank/DDBJ databases">
        <title>KPC-2 carbapenem resistent Enterobacterales isolates from Germany.</title>
        <authorList>
            <person name="Yao Y."/>
            <person name="Falgenhauer L."/>
            <person name="Imirzalioglu C."/>
            <person name="Chakraborty T."/>
        </authorList>
    </citation>
    <scope>NUCLEOTIDE SEQUENCE</scope>
    <source>
        <strain evidence="1">CA13304</strain>
    </source>
</reference>
<accession>A0A8I0SYC2</accession>
<proteinExistence type="predicted"/>
<evidence type="ECO:0000313" key="2">
    <source>
        <dbReference type="Proteomes" id="UP000656723"/>
    </source>
</evidence>
<dbReference type="Proteomes" id="UP000656723">
    <property type="component" value="Unassembled WGS sequence"/>
</dbReference>
<protein>
    <submittedName>
        <fullName evidence="1">Uncharacterized protein</fullName>
    </submittedName>
</protein>
<comment type="caution">
    <text evidence="1">The sequence shown here is derived from an EMBL/GenBank/DDBJ whole genome shotgun (WGS) entry which is preliminary data.</text>
</comment>
<name>A0A8I0SYC2_CITAM</name>
<dbReference type="AlphaFoldDB" id="A0A8I0SYC2"/>
<dbReference type="InterPro" id="IPR041160">
    <property type="entry name" value="LD_cluster2"/>
</dbReference>
<sequence length="274" mass="30316">MTRGQERNTKINVSFEGLDVGLTGAIPERESWTERAMDRGILEFVALFSGLIFKYGGRIVHGCHPSFTPIILRQARLHATWNSRPPVTLVMSDLWFSGYLEDEIIAMTDVAELIVTRKRGHGTVANAQTRNGSLTDMRKVLVASQNMMVAVGGKMHTKDGINPGVAEEMELAQQHRLPCYLIGGLGGFSQKLAAELTPASLNNNLSREDNIKLFGTHDVSSCVNVIFEQLCQRYWTYNSINLPPTTLSDVQDVVKTVIIQDDKVGKPSGPSFRI</sequence>
<dbReference type="Pfam" id="PF18163">
    <property type="entry name" value="LD_cluster2"/>
    <property type="match status" value="1"/>
</dbReference>
<dbReference type="RefSeq" id="WP_107183826.1">
    <property type="nucleotide sequence ID" value="NZ_VKME01000013.1"/>
</dbReference>
<gene>
    <name evidence="1" type="ORF">FOT72_15470</name>
</gene>
<organism evidence="1 2">
    <name type="scientific">Citrobacter amalonaticus</name>
    <dbReference type="NCBI Taxonomy" id="35703"/>
    <lineage>
        <taxon>Bacteria</taxon>
        <taxon>Pseudomonadati</taxon>
        <taxon>Pseudomonadota</taxon>
        <taxon>Gammaproteobacteria</taxon>
        <taxon>Enterobacterales</taxon>
        <taxon>Enterobacteriaceae</taxon>
        <taxon>Citrobacter</taxon>
    </lineage>
</organism>